<evidence type="ECO:0000259" key="5">
    <source>
        <dbReference type="Pfam" id="PF13439"/>
    </source>
</evidence>
<dbReference type="Proteomes" id="UP001596200">
    <property type="component" value="Unassembled WGS sequence"/>
</dbReference>
<dbReference type="EMBL" id="JBHSPU010000017">
    <property type="protein sequence ID" value="MFC5915933.1"/>
    <property type="molecule type" value="Genomic_DNA"/>
</dbReference>
<dbReference type="PANTHER" id="PTHR12526">
    <property type="entry name" value="GLYCOSYLTRANSFERASE"/>
    <property type="match status" value="1"/>
</dbReference>
<dbReference type="Pfam" id="PF13439">
    <property type="entry name" value="Glyco_transf_4"/>
    <property type="match status" value="1"/>
</dbReference>
<dbReference type="Pfam" id="PF00534">
    <property type="entry name" value="Glycos_transf_1"/>
    <property type="match status" value="1"/>
</dbReference>
<feature type="domain" description="Glycosyltransferase subfamily 4-like N-terminal" evidence="5">
    <location>
        <begin position="178"/>
        <end position="296"/>
    </location>
</feature>
<feature type="domain" description="Glycosyl transferase family 1" evidence="4">
    <location>
        <begin position="322"/>
        <end position="476"/>
    </location>
</feature>
<evidence type="ECO:0000313" key="6">
    <source>
        <dbReference type="EMBL" id="MFC5915933.1"/>
    </source>
</evidence>
<dbReference type="Gene3D" id="3.40.50.2000">
    <property type="entry name" value="Glycogen Phosphorylase B"/>
    <property type="match status" value="2"/>
</dbReference>
<sequence length="519" mass="58249">MSSRPGSRGRIVMLVDNAVNGDSRVQKEARSAADAGWDVILLGKSPGKSEQHWLIGEAQVRLLKVPSPMQRRRHEYRRAPLRAPLAYRPGPLAAYRKQKMKAWRADLNIRLIQANEKGSALSKARLVPERVGAKAASRWVGVRLRRTHALEQRRKRMDSPLDRFTTAFWQRAMGERAWRKLDPYLLDLDLAYGKVIDGLKPDLIHANDFRMLGIGARAVVRARAAKRDVKLVWDAHEFLPGIKPWESHPRWHIAQCLHELSYSKYADAVTTVSATLADMLVERHGLAETPEVVLNAPDAEISPEQAAEPVPDLRELCGIGPDVPLSVYSGSAAPQRGLDIMVESLPQLPDMHVAFIVLRPKSPYMTGLAQRAEELGVADRVHILPYVPHYQVVPFLATADLGAIPIHHWPNHEIALITKFFEYSHARLPFVVSDVKTMGDMVAQTGQGEVFKAEDVADYVRAVKKVLADPKKYRKVYDRPGLLDQWTWEAQAAALDEVYTRLLPGSKRVSVERATEVTV</sequence>
<evidence type="ECO:0000313" key="7">
    <source>
        <dbReference type="Proteomes" id="UP001596200"/>
    </source>
</evidence>
<evidence type="ECO:0000256" key="1">
    <source>
        <dbReference type="ARBA" id="ARBA00021292"/>
    </source>
</evidence>
<accession>A0ABW1GNS8</accession>
<organism evidence="6 7">
    <name type="scientific">Streptomyces pulveraceus</name>
    <dbReference type="NCBI Taxonomy" id="68258"/>
    <lineage>
        <taxon>Bacteria</taxon>
        <taxon>Bacillati</taxon>
        <taxon>Actinomycetota</taxon>
        <taxon>Actinomycetes</taxon>
        <taxon>Kitasatosporales</taxon>
        <taxon>Streptomycetaceae</taxon>
        <taxon>Streptomyces</taxon>
    </lineage>
</organism>
<keyword evidence="7" id="KW-1185">Reference proteome</keyword>
<dbReference type="InterPro" id="IPR028098">
    <property type="entry name" value="Glyco_trans_4-like_N"/>
</dbReference>
<proteinExistence type="predicted"/>
<dbReference type="CDD" id="cd03801">
    <property type="entry name" value="GT4_PimA-like"/>
    <property type="match status" value="1"/>
</dbReference>
<keyword evidence="3 6" id="KW-0808">Transferase</keyword>
<dbReference type="SUPFAM" id="SSF53756">
    <property type="entry name" value="UDP-Glycosyltransferase/glycogen phosphorylase"/>
    <property type="match status" value="1"/>
</dbReference>
<dbReference type="InterPro" id="IPR001296">
    <property type="entry name" value="Glyco_trans_1"/>
</dbReference>
<name>A0ABW1GNS8_9ACTN</name>
<dbReference type="RefSeq" id="WP_344509300.1">
    <property type="nucleotide sequence ID" value="NZ_BAAATU010000009.1"/>
</dbReference>
<gene>
    <name evidence="6" type="ORF">ACFP1B_21275</name>
</gene>
<reference evidence="7" key="1">
    <citation type="journal article" date="2019" name="Int. J. Syst. Evol. Microbiol.">
        <title>The Global Catalogue of Microorganisms (GCM) 10K type strain sequencing project: providing services to taxonomists for standard genome sequencing and annotation.</title>
        <authorList>
            <consortium name="The Broad Institute Genomics Platform"/>
            <consortium name="The Broad Institute Genome Sequencing Center for Infectious Disease"/>
            <person name="Wu L."/>
            <person name="Ma J."/>
        </authorList>
    </citation>
    <scope>NUCLEOTIDE SEQUENCE [LARGE SCALE GENOMIC DNA]</scope>
    <source>
        <strain evidence="7">JCM 4147</strain>
    </source>
</reference>
<dbReference type="GO" id="GO:0016757">
    <property type="term" value="F:glycosyltransferase activity"/>
    <property type="evidence" value="ECO:0007669"/>
    <property type="project" value="UniProtKB-KW"/>
</dbReference>
<comment type="caution">
    <text evidence="6">The sequence shown here is derived from an EMBL/GenBank/DDBJ whole genome shotgun (WGS) entry which is preliminary data.</text>
</comment>
<evidence type="ECO:0000256" key="3">
    <source>
        <dbReference type="ARBA" id="ARBA00022679"/>
    </source>
</evidence>
<evidence type="ECO:0000259" key="4">
    <source>
        <dbReference type="Pfam" id="PF00534"/>
    </source>
</evidence>
<keyword evidence="2 6" id="KW-0328">Glycosyltransferase</keyword>
<protein>
    <recommendedName>
        <fullName evidence="1">D-inositol 3-phosphate glycosyltransferase</fullName>
    </recommendedName>
</protein>
<evidence type="ECO:0000256" key="2">
    <source>
        <dbReference type="ARBA" id="ARBA00022676"/>
    </source>
</evidence>
<dbReference type="PANTHER" id="PTHR12526:SF600">
    <property type="entry name" value="GLYCOSYL TRANSFERASE GROUP 1"/>
    <property type="match status" value="1"/>
</dbReference>